<keyword evidence="3" id="KW-1185">Reference proteome</keyword>
<evidence type="ECO:0000256" key="1">
    <source>
        <dbReference type="SAM" id="MobiDB-lite"/>
    </source>
</evidence>
<dbReference type="RefSeq" id="WP_124031708.1">
    <property type="nucleotide sequence ID" value="NZ_JAKHMK010000015.1"/>
</dbReference>
<organism evidence="2 3">
    <name type="scientific">Limosilactobacillus vaginalis</name>
    <dbReference type="NCBI Taxonomy" id="1633"/>
    <lineage>
        <taxon>Bacteria</taxon>
        <taxon>Bacillati</taxon>
        <taxon>Bacillota</taxon>
        <taxon>Bacilli</taxon>
        <taxon>Lactobacillales</taxon>
        <taxon>Lactobacillaceae</taxon>
        <taxon>Limosilactobacillus</taxon>
    </lineage>
</organism>
<protein>
    <submittedName>
        <fullName evidence="2">Uncharacterized protein</fullName>
    </submittedName>
</protein>
<reference evidence="2 3" key="1">
    <citation type="submission" date="2022-01" db="EMBL/GenBank/DDBJ databases">
        <title>VMRC isolate genome collection.</title>
        <authorList>
            <person name="France M."/>
            <person name="Rutt L."/>
            <person name="Humphrys M."/>
            <person name="Ravel J."/>
        </authorList>
    </citation>
    <scope>NUCLEOTIDE SEQUENCE [LARGE SCALE GENOMIC DNA]</scope>
    <source>
        <strain evidence="2 3">C0030B4</strain>
    </source>
</reference>
<proteinExistence type="predicted"/>
<feature type="region of interest" description="Disordered" evidence="1">
    <location>
        <begin position="28"/>
        <end position="58"/>
    </location>
</feature>
<sequence length="222" mass="25070">MELHTDDMGTAFNRDFYDKMVGNFKQVQAEDATDDAERKRMDQNHTDEEQRLDQKYSGITNKLKERCTNLEEGEEKLDSDKASKVMLYKWWKELDDKFSACVDELDDKKASKKHVRANFQELSQLIQQYHDDIVKIANDNEQKMNDKAERVALGTDMDTVRQVVMLILQEQGIVPATAEIPQIKDPDKAASAAGEVAAVSSGEDSRAQAASAALAELNLPKE</sequence>
<feature type="compositionally biased region" description="Basic and acidic residues" evidence="1">
    <location>
        <begin position="35"/>
        <end position="54"/>
    </location>
</feature>
<accession>A0ABT4K8B1</accession>
<evidence type="ECO:0000313" key="3">
    <source>
        <dbReference type="Proteomes" id="UP001527392"/>
    </source>
</evidence>
<name>A0ABT4K8B1_9LACO</name>
<evidence type="ECO:0000313" key="2">
    <source>
        <dbReference type="EMBL" id="MCZ3781845.1"/>
    </source>
</evidence>
<comment type="caution">
    <text evidence="2">The sequence shown here is derived from an EMBL/GenBank/DDBJ whole genome shotgun (WGS) entry which is preliminary data.</text>
</comment>
<dbReference type="EMBL" id="JAKHMS010000016">
    <property type="protein sequence ID" value="MCZ3781845.1"/>
    <property type="molecule type" value="Genomic_DNA"/>
</dbReference>
<dbReference type="Proteomes" id="UP001527392">
    <property type="component" value="Unassembled WGS sequence"/>
</dbReference>
<gene>
    <name evidence="2" type="ORF">L2504_06835</name>
</gene>